<feature type="domain" description="Calcineurin-like phosphoesterase" evidence="2">
    <location>
        <begin position="347"/>
        <end position="571"/>
    </location>
</feature>
<dbReference type="Pfam" id="PF00149">
    <property type="entry name" value="Metallophos"/>
    <property type="match status" value="1"/>
</dbReference>
<accession>A0A0L0DXU7</accession>
<dbReference type="InterPro" id="IPR004843">
    <property type="entry name" value="Calcineurin-like_PHP"/>
</dbReference>
<dbReference type="OMA" id="NEWHATA"/>
<dbReference type="GO" id="GO:0016787">
    <property type="term" value="F:hydrolase activity"/>
    <property type="evidence" value="ECO:0007669"/>
    <property type="project" value="InterPro"/>
</dbReference>
<dbReference type="InterPro" id="IPR029052">
    <property type="entry name" value="Metallo-depent_PP-like"/>
</dbReference>
<feature type="repeat" description="ANK" evidence="1">
    <location>
        <begin position="258"/>
        <end position="290"/>
    </location>
</feature>
<dbReference type="eggNOG" id="ENOG502S7EP">
    <property type="taxonomic scope" value="Eukaryota"/>
</dbReference>
<reference evidence="3 4" key="1">
    <citation type="submission" date="2010-05" db="EMBL/GenBank/DDBJ databases">
        <title>The Genome Sequence of Thecamonas trahens ATCC 50062.</title>
        <authorList>
            <consortium name="The Broad Institute Genome Sequencing Platform"/>
            <person name="Russ C."/>
            <person name="Cuomo C."/>
            <person name="Shea T."/>
            <person name="Young S.K."/>
            <person name="Zeng Q."/>
            <person name="Koehrsen M."/>
            <person name="Haas B."/>
            <person name="Borodovsky M."/>
            <person name="Guigo R."/>
            <person name="Alvarado L."/>
            <person name="Berlin A."/>
            <person name="Bochicchio J."/>
            <person name="Borenstein D."/>
            <person name="Chapman S."/>
            <person name="Chen Z."/>
            <person name="Freedman E."/>
            <person name="Gellesch M."/>
            <person name="Goldberg J."/>
            <person name="Griggs A."/>
            <person name="Gujja S."/>
            <person name="Heilman E."/>
            <person name="Heiman D."/>
            <person name="Hepburn T."/>
            <person name="Howarth C."/>
            <person name="Jen D."/>
            <person name="Larson L."/>
            <person name="Mehta T."/>
            <person name="Park D."/>
            <person name="Pearson M."/>
            <person name="Roberts A."/>
            <person name="Saif S."/>
            <person name="Shenoy N."/>
            <person name="Sisk P."/>
            <person name="Stolte C."/>
            <person name="Sykes S."/>
            <person name="Thomson T."/>
            <person name="Walk T."/>
            <person name="White J."/>
            <person name="Yandava C."/>
            <person name="Burger G."/>
            <person name="Gray M.W."/>
            <person name="Holland P.W.H."/>
            <person name="King N."/>
            <person name="Lang F.B.F."/>
            <person name="Roger A.J."/>
            <person name="Ruiz-Trillo I."/>
            <person name="Lander E."/>
            <person name="Nusbaum C."/>
        </authorList>
    </citation>
    <scope>NUCLEOTIDE SEQUENCE [LARGE SCALE GENOMIC DNA]</scope>
    <source>
        <strain evidence="3 4">ATCC 50062</strain>
    </source>
</reference>
<evidence type="ECO:0000313" key="3">
    <source>
        <dbReference type="EMBL" id="KNC56353.1"/>
    </source>
</evidence>
<dbReference type="Pfam" id="PF12796">
    <property type="entry name" value="Ank_2"/>
    <property type="match status" value="1"/>
</dbReference>
<protein>
    <submittedName>
        <fullName evidence="3">Ser/Thr protein phosphatase</fullName>
    </submittedName>
</protein>
<dbReference type="STRING" id="461836.A0A0L0DXU7"/>
<dbReference type="Proteomes" id="UP000054408">
    <property type="component" value="Unassembled WGS sequence"/>
</dbReference>
<dbReference type="PROSITE" id="PS50297">
    <property type="entry name" value="ANK_REP_REGION"/>
    <property type="match status" value="1"/>
</dbReference>
<dbReference type="Gene3D" id="3.60.21.10">
    <property type="match status" value="1"/>
</dbReference>
<evidence type="ECO:0000256" key="1">
    <source>
        <dbReference type="PROSITE-ProRule" id="PRU00023"/>
    </source>
</evidence>
<dbReference type="InterPro" id="IPR002110">
    <property type="entry name" value="Ankyrin_rpt"/>
</dbReference>
<dbReference type="PANTHER" id="PTHR37844:SF2">
    <property type="entry name" value="SER_THR PROTEIN PHOSPHATASE SUPERFAMILY (AFU_ORTHOLOGUE AFUA_1G14840)"/>
    <property type="match status" value="1"/>
</dbReference>
<evidence type="ECO:0000259" key="2">
    <source>
        <dbReference type="Pfam" id="PF00149"/>
    </source>
</evidence>
<dbReference type="SMART" id="SM00248">
    <property type="entry name" value="ANK"/>
    <property type="match status" value="3"/>
</dbReference>
<dbReference type="RefSeq" id="XP_013760870.1">
    <property type="nucleotide sequence ID" value="XM_013905416.1"/>
</dbReference>
<dbReference type="GeneID" id="25562009"/>
<dbReference type="Gene3D" id="1.25.40.20">
    <property type="entry name" value="Ankyrin repeat-containing domain"/>
    <property type="match status" value="2"/>
</dbReference>
<dbReference type="SUPFAM" id="SSF48403">
    <property type="entry name" value="Ankyrin repeat"/>
    <property type="match status" value="1"/>
</dbReference>
<dbReference type="PANTHER" id="PTHR37844">
    <property type="entry name" value="SER/THR PROTEIN PHOSPHATASE SUPERFAMILY (AFU_ORTHOLOGUE AFUA_1G14840)"/>
    <property type="match status" value="1"/>
</dbReference>
<name>A0A0L0DXU7_THETB</name>
<sequence length="614" mass="64299">MGGKGSKSKPEVDMALAADLLVAACADDSADELVGYLETVNATPFVKATAVVELAGRGSDNFGSGSALAFAVAAGAADVVAALIDAGAPPTAYLPSGTPLIFVAWEAGAYSLAHAMLEAATKGDGKSLKYLKDGEQRSLLHRMVASDAVLDGVTAPPLASWLALMVAGGAVLSDKDKDGASAVFAAVASQWRYADELLAFVASHREACSTIVEGGDVANASGDSRGTSLLHAAVSSGSLSLVQAVLQLKPALDAARCDGVTPLAMAVSSGAADMVNLLLAAVAERPEADLALGMRTAAGESLLTLCGDNAALRATVAGAMTAAQLARVEADDAMHRAAGCTPDTALRIQLISDVHTEFFDEWRELLIPAAPVLALLGDIGLVYQDKYREFVLEQTTRFEHVILLAGNHEYYADKTGACPKQSVSQILASMTALAGEADNLHFLDNAVLDLGVFRIAGTTLWGCVPDADIDAVQMRMNDYRRIWISDEARLTVRETNEWHATAVAFVAAEAAAAAAADQTLVVLSHHAPTIAAGYSNIDFYGSNLTGAMGSDQSELLQHDALSLWAYGHLHWFYDRVDSSGTRIVSHPKGYPHDKLEWARDGLVVTVEHRIGVSA</sequence>
<keyword evidence="4" id="KW-1185">Reference proteome</keyword>
<dbReference type="EMBL" id="GL349441">
    <property type="protein sequence ID" value="KNC56353.1"/>
    <property type="molecule type" value="Genomic_DNA"/>
</dbReference>
<dbReference type="PROSITE" id="PS50088">
    <property type="entry name" value="ANK_REPEAT"/>
    <property type="match status" value="1"/>
</dbReference>
<evidence type="ECO:0000313" key="4">
    <source>
        <dbReference type="Proteomes" id="UP000054408"/>
    </source>
</evidence>
<organism evidence="3 4">
    <name type="scientific">Thecamonas trahens ATCC 50062</name>
    <dbReference type="NCBI Taxonomy" id="461836"/>
    <lineage>
        <taxon>Eukaryota</taxon>
        <taxon>Apusozoa</taxon>
        <taxon>Apusomonadida</taxon>
        <taxon>Apusomonadidae</taxon>
        <taxon>Thecamonas</taxon>
    </lineage>
</organism>
<gene>
    <name evidence="3" type="ORF">AMSG_02324</name>
</gene>
<dbReference type="AlphaFoldDB" id="A0A0L0DXU7"/>
<keyword evidence="1" id="KW-0040">ANK repeat</keyword>
<dbReference type="OrthoDB" id="550558at2759"/>
<dbReference type="InterPro" id="IPR036770">
    <property type="entry name" value="Ankyrin_rpt-contain_sf"/>
</dbReference>
<proteinExistence type="predicted"/>
<dbReference type="SUPFAM" id="SSF56300">
    <property type="entry name" value="Metallo-dependent phosphatases"/>
    <property type="match status" value="1"/>
</dbReference>